<dbReference type="EMBL" id="MW580854">
    <property type="protein sequence ID" value="QRM16989.1"/>
    <property type="molecule type" value="Genomic_DNA"/>
</dbReference>
<accession>D2E894</accession>
<evidence type="ECO:0000313" key="1">
    <source>
        <dbReference type="EMBL" id="ADA57806.1"/>
    </source>
</evidence>
<reference evidence="3" key="4">
    <citation type="submission" date="2021-02" db="EMBL/GenBank/DDBJ databases">
        <authorList>
            <person name="Vanderplasschen A.F.C."/>
            <person name="Davison A.J."/>
        </authorList>
    </citation>
    <scope>NUCLEOTIDE SEQUENCE</scope>
    <source>
        <strain evidence="2">500138</strain>
        <strain evidence="4">DK-200249</strain>
        <strain evidence="3">DK-2008-50-66-1</strain>
        <strain evidence="5">DK-205223-2</strain>
        <strain evidence="6">DK-206116-1</strain>
        <strain evidence="7">HVA 486123</strain>
        <strain evidence="8">UK N080</strain>
    </source>
</reference>
<dbReference type="EMBL" id="MW580855">
    <property type="protein sequence ID" value="QRM17120.1"/>
    <property type="molecule type" value="Genomic_DNA"/>
</dbReference>
<accession>A0A1J0REF9</accession>
<dbReference type="EMBL" id="MW580849">
    <property type="protein sequence ID" value="QRM16336.1"/>
    <property type="molecule type" value="Genomic_DNA"/>
</dbReference>
<evidence type="ECO:0000313" key="8">
    <source>
        <dbReference type="EMBL" id="QRM17120.1"/>
    </source>
</evidence>
<organism evidence="3">
    <name type="scientific">Anguillid herpesvirus 1</name>
    <dbReference type="NCBI Taxonomy" id="150286"/>
    <lineage>
        <taxon>Viruses</taxon>
        <taxon>Duplodnaviria</taxon>
        <taxon>Heunggongvirae</taxon>
        <taxon>Peploviricota</taxon>
        <taxon>Herviviricetes</taxon>
        <taxon>Herpesvirales</taxon>
        <taxon>Alloherpesviridae</taxon>
        <taxon>Cyvirus</taxon>
        <taxon>Cyvirus anguillidallo1</taxon>
    </lineage>
</organism>
<evidence type="ECO:0000313" key="2">
    <source>
        <dbReference type="EMBL" id="QRM16336.1"/>
    </source>
</evidence>
<dbReference type="EMBL" id="MW580853">
    <property type="protein sequence ID" value="QRM16859.1"/>
    <property type="molecule type" value="Genomic_DNA"/>
</dbReference>
<evidence type="ECO:0000313" key="7">
    <source>
        <dbReference type="EMBL" id="QRM16989.1"/>
    </source>
</evidence>
<evidence type="ECO:0000313" key="5">
    <source>
        <dbReference type="EMBL" id="QRM16728.1"/>
    </source>
</evidence>
<dbReference type="GeneID" id="8683475"/>
<dbReference type="KEGG" id="vg:8683475"/>
<dbReference type="Proteomes" id="UP000011239">
    <property type="component" value="Segment"/>
</dbReference>
<gene>
    <name evidence="3" type="primary">ORF43</name>
    <name evidence="1" type="ORF">AngHV1_ORF43</name>
</gene>
<dbReference type="EMBL" id="MW580850">
    <property type="protein sequence ID" value="QRM16466.1"/>
    <property type="molecule type" value="Genomic_DNA"/>
</dbReference>
<name>A0A1J0REF9_9VIRU</name>
<reference evidence="1 9" key="1">
    <citation type="journal article" date="2010" name="J. Gen. Virol.">
        <title>Complete genome sequence and taxonomic position of anguillid herpesvirus 1.</title>
        <authorList>
            <person name="van Beurden S.J."/>
            <person name="Bossers A."/>
            <person name="Voorbergen-Laarman M.H."/>
            <person name="Haenen O.L."/>
            <person name="Peters S."/>
            <person name="Abma-Henkens M.H."/>
            <person name="Peeters B.P."/>
            <person name="Rottier P.J."/>
            <person name="Engelsma M.Y."/>
        </authorList>
    </citation>
    <scope>NUCLEOTIDE SEQUENCE [LARGE SCALE GENOMIC DNA]</scope>
    <source>
        <strain evidence="1">500138</strain>
        <strain evidence="9">Isolate Anguilla anguilla/Netherlands/500138/1998</strain>
    </source>
</reference>
<evidence type="ECO:0000313" key="3">
    <source>
        <dbReference type="EMBL" id="QRM16466.1"/>
    </source>
</evidence>
<keyword evidence="9" id="KW-1185">Reference proteome</keyword>
<sequence>MEQVITDAEVATRKKIKCVTLPSADWTQYYTAMATALTKADAKCRVAYEHVSKHNIVMLAGKNFWQTSSVPLKRIVVKLADGTYKYDFVAVTGISESGENVFLRMLYPCHNGYHFECYKEIEKGDQSALISAYFNTEWPAVNKQYITEEPSSDGGWM</sequence>
<dbReference type="EMBL" id="FJ940765">
    <property type="protein sequence ID" value="ADA57806.1"/>
    <property type="molecule type" value="Genomic_DNA"/>
</dbReference>
<dbReference type="RefSeq" id="YP_003358182.1">
    <property type="nucleotide sequence ID" value="NC_013668.3"/>
</dbReference>
<proteinExistence type="predicted"/>
<reference evidence="3" key="3">
    <citation type="journal article" date="2021" name="Microorganisms">
        <title>Genomes of Anguillid Herpesvirus 1 Strains Reveal Evolutionary Disparities and Low Genetic Diversity in the Genus Cyprinivirus.</title>
        <authorList>
            <person name="Donohoe O."/>
            <person name="Zhang H."/>
            <person name="Delrez N."/>
            <person name="Gao Y."/>
            <person name="Suarez N.M."/>
            <person name="Davison A.J."/>
            <person name="Vanderplasschen A."/>
        </authorList>
    </citation>
    <scope>NUCLEOTIDE SEQUENCE</scope>
    <source>
        <strain evidence="2">500138</strain>
        <strain evidence="4">DK-200249</strain>
        <strain evidence="3">DK-2008-50-66-1</strain>
        <strain evidence="5">DK-205223-2</strain>
        <strain evidence="6">DK-206116-1</strain>
        <strain evidence="7">HVA 486123</strain>
        <strain evidence="8">UK N080</strain>
    </source>
</reference>
<evidence type="ECO:0000313" key="4">
    <source>
        <dbReference type="EMBL" id="QRM16595.1"/>
    </source>
</evidence>
<reference evidence="1" key="2">
    <citation type="submission" date="2012-05" db="EMBL/GenBank/DDBJ databases">
        <authorList>
            <person name="van Beurden S.J."/>
            <person name="Gatherer D."/>
            <person name="Tuzi K."/>
            <person name="Herzyk P."/>
            <person name="Galbraith J."/>
            <person name="Peeters B.P.H."/>
            <person name="Rottier P.J.M."/>
            <person name="Engelsma M.Y."/>
            <person name="Davison A.J."/>
        </authorList>
    </citation>
    <scope>NUCLEOTIDE SEQUENCE</scope>
    <source>
        <strain evidence="1">500138</strain>
    </source>
</reference>
<dbReference type="EMBL" id="MW580852">
    <property type="protein sequence ID" value="QRM16728.1"/>
    <property type="molecule type" value="Genomic_DNA"/>
</dbReference>
<protein>
    <submittedName>
        <fullName evidence="3">Protein ORF43</fullName>
    </submittedName>
</protein>
<dbReference type="EMBL" id="MW580851">
    <property type="protein sequence ID" value="QRM16595.1"/>
    <property type="molecule type" value="Genomic_DNA"/>
</dbReference>
<evidence type="ECO:0000313" key="9">
    <source>
        <dbReference type="Proteomes" id="UP000011239"/>
    </source>
</evidence>
<evidence type="ECO:0000313" key="6">
    <source>
        <dbReference type="EMBL" id="QRM16859.1"/>
    </source>
</evidence>